<dbReference type="GO" id="GO:0000139">
    <property type="term" value="C:Golgi membrane"/>
    <property type="evidence" value="ECO:0007669"/>
    <property type="project" value="UniProtKB-SubCell"/>
</dbReference>
<keyword evidence="3" id="KW-0547">Nucleotide-binding</keyword>
<dbReference type="Proteomes" id="UP000032180">
    <property type="component" value="Chromosome 4"/>
</dbReference>
<reference evidence="11" key="3">
    <citation type="submission" date="2015-04" db="UniProtKB">
        <authorList>
            <consortium name="EnsemblPlants"/>
        </authorList>
    </citation>
    <scope>IDENTIFICATION</scope>
</reference>
<proteinExistence type="inferred from homology"/>
<evidence type="ECO:0000256" key="6">
    <source>
        <dbReference type="ARBA" id="ARBA00023136"/>
    </source>
</evidence>
<dbReference type="SMART" id="SM00174">
    <property type="entry name" value="RHO"/>
    <property type="match status" value="1"/>
</dbReference>
<feature type="region of interest" description="Disordered" evidence="10">
    <location>
        <begin position="285"/>
        <end position="386"/>
    </location>
</feature>
<keyword evidence="6" id="KW-0472">Membrane</keyword>
<keyword evidence="12" id="KW-1185">Reference proteome</keyword>
<reference evidence="11 12" key="1">
    <citation type="submission" date="2012-08" db="EMBL/GenBank/DDBJ databases">
        <title>Oryza genome evolution.</title>
        <authorList>
            <person name="Wing R.A."/>
        </authorList>
    </citation>
    <scope>NUCLEOTIDE SEQUENCE</scope>
</reference>
<dbReference type="SMART" id="SM00176">
    <property type="entry name" value="RAN"/>
    <property type="match status" value="1"/>
</dbReference>
<keyword evidence="5" id="KW-0342">GTP-binding</keyword>
<dbReference type="SUPFAM" id="SSF52540">
    <property type="entry name" value="P-loop containing nucleoside triphosphate hydrolases"/>
    <property type="match status" value="1"/>
</dbReference>
<dbReference type="GO" id="GO:0005789">
    <property type="term" value="C:endoplasmic reticulum membrane"/>
    <property type="evidence" value="ECO:0007669"/>
    <property type="project" value="UniProtKB-SubCell"/>
</dbReference>
<dbReference type="PROSITE" id="PS51419">
    <property type="entry name" value="RAB"/>
    <property type="match status" value="1"/>
</dbReference>
<evidence type="ECO:0000256" key="7">
    <source>
        <dbReference type="ARBA" id="ARBA00023288"/>
    </source>
</evidence>
<dbReference type="Gramene" id="LPERR04G12380.1">
    <property type="protein sequence ID" value="LPERR04G12380.1"/>
    <property type="gene ID" value="LPERR04G12380"/>
</dbReference>
<accession>A0A0D9W633</accession>
<dbReference type="NCBIfam" id="TIGR00231">
    <property type="entry name" value="small_GTP"/>
    <property type="match status" value="1"/>
</dbReference>
<dbReference type="PROSITE" id="PS51420">
    <property type="entry name" value="RHO"/>
    <property type="match status" value="1"/>
</dbReference>
<dbReference type="InterPro" id="IPR050209">
    <property type="entry name" value="Rab_GTPases_membrane_traffic"/>
</dbReference>
<evidence type="ECO:0000256" key="2">
    <source>
        <dbReference type="ARBA" id="ARBA00006270"/>
    </source>
</evidence>
<evidence type="ECO:0000256" key="8">
    <source>
        <dbReference type="ARBA" id="ARBA00023289"/>
    </source>
</evidence>
<evidence type="ECO:0000256" key="1">
    <source>
        <dbReference type="ARBA" id="ARBA00004628"/>
    </source>
</evidence>
<name>A0A0D9W633_9ORYZ</name>
<reference evidence="12" key="2">
    <citation type="submission" date="2013-12" db="EMBL/GenBank/DDBJ databases">
        <authorList>
            <person name="Yu Y."/>
            <person name="Lee S."/>
            <person name="de Baynast K."/>
            <person name="Wissotski M."/>
            <person name="Liu L."/>
            <person name="Talag J."/>
            <person name="Goicoechea J."/>
            <person name="Angelova A."/>
            <person name="Jetty R."/>
            <person name="Kudrna D."/>
            <person name="Golser W."/>
            <person name="Rivera L."/>
            <person name="Zhang J."/>
            <person name="Wing R."/>
        </authorList>
    </citation>
    <scope>NUCLEOTIDE SEQUENCE</scope>
</reference>
<dbReference type="InterPro" id="IPR027417">
    <property type="entry name" value="P-loop_NTPase"/>
</dbReference>
<dbReference type="STRING" id="77586.A0A0D9W633"/>
<keyword evidence="4" id="KW-0333">Golgi apparatus</keyword>
<dbReference type="SMART" id="SM00173">
    <property type="entry name" value="RAS"/>
    <property type="match status" value="1"/>
</dbReference>
<dbReference type="PANTHER" id="PTHR47979">
    <property type="entry name" value="DRAB11-RELATED"/>
    <property type="match status" value="1"/>
</dbReference>
<evidence type="ECO:0000256" key="4">
    <source>
        <dbReference type="ARBA" id="ARBA00023034"/>
    </source>
</evidence>
<dbReference type="AlphaFoldDB" id="A0A0D9W633"/>
<dbReference type="Pfam" id="PF00071">
    <property type="entry name" value="Ras"/>
    <property type="match status" value="1"/>
</dbReference>
<dbReference type="FunFam" id="3.40.50.300:FF:000263">
    <property type="entry name" value="Ras-related protein RABB1c"/>
    <property type="match status" value="1"/>
</dbReference>
<keyword evidence="8" id="KW-0636">Prenylation</keyword>
<comment type="subcellular location">
    <subcellularLocation>
        <location evidence="1">Endoplasmic reticulum membrane</location>
        <topology evidence="1">Lipid-anchor</topology>
    </subcellularLocation>
    <subcellularLocation>
        <location evidence="9">Golgi apparatus membrane</location>
        <topology evidence="9">Lipid-anchor</topology>
    </subcellularLocation>
</comment>
<sequence>MKVALSLSRPRALLGGKRPILWSQEPNNRMLRVLDLASGAVSLVPDCELYQPANYSFTLGRTASTGEYKVLRIPTGEGRQVCSALTLGGSVSRWREVPSPPRTVKTRRRYVAVVDGVAYFVLLNEFMLCGAAGIDSWIVAFDLETDGPPETKHDRLRVTLAALRGSLVVSHDDHRAGTLDLWFLLAGSGDDSSKVGQHWSKQYTVTTMPYHKRPWRWDGESAEPVVVLDDGRIVFWVWTSGRSSSRGGVMCVYDHRQSNGRGSDGWWRPCWRDCVFIGTEGEIQSGTRPYLDTREPPDSGENQKKPRPPRAWSVRSDNEKKTRTRPRDEPKTRRPQSIVHVTNQPLPLLFPTGHIPLPSRRIHPLSPTRFHRESAAPRRSKPPRGAAAEAQMSYAYVFKYIVIGDTGVGKSCLLLQFTDKRFQPVHDLTIGVEFGARMITLDNKPIKLQIWDTAGQESFRSITRSYYRGAAGALLVYDITRRETFNHLASWLEDARQHANATMAVMLVGNKCDLSHRRAVSYEEGEQFAKEHGLMFMEASAKTAQNVEEAFVKTAGAIFKKIQDGVIDSSNEASGVKPGVITLDQSEGAGSSSSRGGGCCS</sequence>
<keyword evidence="7" id="KW-0449">Lipoprotein</keyword>
<evidence type="ECO:0000313" key="11">
    <source>
        <dbReference type="EnsemblPlants" id="LPERR04G12380.1"/>
    </source>
</evidence>
<dbReference type="CDD" id="cd15482">
    <property type="entry name" value="Sialidase_non-viral"/>
    <property type="match status" value="1"/>
</dbReference>
<organism evidence="11 12">
    <name type="scientific">Leersia perrieri</name>
    <dbReference type="NCBI Taxonomy" id="77586"/>
    <lineage>
        <taxon>Eukaryota</taxon>
        <taxon>Viridiplantae</taxon>
        <taxon>Streptophyta</taxon>
        <taxon>Embryophyta</taxon>
        <taxon>Tracheophyta</taxon>
        <taxon>Spermatophyta</taxon>
        <taxon>Magnoliopsida</taxon>
        <taxon>Liliopsida</taxon>
        <taxon>Poales</taxon>
        <taxon>Poaceae</taxon>
        <taxon>BOP clade</taxon>
        <taxon>Oryzoideae</taxon>
        <taxon>Oryzeae</taxon>
        <taxon>Oryzinae</taxon>
        <taxon>Leersia</taxon>
    </lineage>
</organism>
<feature type="compositionally biased region" description="Basic and acidic residues" evidence="10">
    <location>
        <begin position="291"/>
        <end position="304"/>
    </location>
</feature>
<dbReference type="EnsemblPlants" id="LPERR04G12380.1">
    <property type="protein sequence ID" value="LPERR04G12380.1"/>
    <property type="gene ID" value="LPERR04G12380"/>
</dbReference>
<protein>
    <submittedName>
        <fullName evidence="11">Uncharacterized protein</fullName>
    </submittedName>
</protein>
<dbReference type="GO" id="GO:0005525">
    <property type="term" value="F:GTP binding"/>
    <property type="evidence" value="ECO:0007669"/>
    <property type="project" value="UniProtKB-KW"/>
</dbReference>
<dbReference type="CDD" id="cd01866">
    <property type="entry name" value="Rab2"/>
    <property type="match status" value="1"/>
</dbReference>
<evidence type="ECO:0000256" key="3">
    <source>
        <dbReference type="ARBA" id="ARBA00022741"/>
    </source>
</evidence>
<evidence type="ECO:0000256" key="5">
    <source>
        <dbReference type="ARBA" id="ARBA00023134"/>
    </source>
</evidence>
<dbReference type="SMART" id="SM00175">
    <property type="entry name" value="RAB"/>
    <property type="match status" value="1"/>
</dbReference>
<dbReference type="Gene3D" id="3.40.50.300">
    <property type="entry name" value="P-loop containing nucleotide triphosphate hydrolases"/>
    <property type="match status" value="1"/>
</dbReference>
<dbReference type="eggNOG" id="KOG0098">
    <property type="taxonomic scope" value="Eukaryota"/>
</dbReference>
<dbReference type="HOGENOM" id="CLU_031918_0_0_1"/>
<dbReference type="InterPro" id="IPR001806">
    <property type="entry name" value="Small_GTPase"/>
</dbReference>
<evidence type="ECO:0000256" key="10">
    <source>
        <dbReference type="SAM" id="MobiDB-lite"/>
    </source>
</evidence>
<feature type="compositionally biased region" description="Basic and acidic residues" evidence="10">
    <location>
        <begin position="316"/>
        <end position="332"/>
    </location>
</feature>
<dbReference type="GO" id="GO:0003924">
    <property type="term" value="F:GTPase activity"/>
    <property type="evidence" value="ECO:0007669"/>
    <property type="project" value="InterPro"/>
</dbReference>
<dbReference type="InterPro" id="IPR005225">
    <property type="entry name" value="Small_GTP-bd"/>
</dbReference>
<evidence type="ECO:0000256" key="9">
    <source>
        <dbReference type="ARBA" id="ARBA00037794"/>
    </source>
</evidence>
<dbReference type="PRINTS" id="PR00449">
    <property type="entry name" value="RASTRNSFRMNG"/>
</dbReference>
<feature type="region of interest" description="Disordered" evidence="10">
    <location>
        <begin position="582"/>
        <end position="601"/>
    </location>
</feature>
<comment type="similarity">
    <text evidence="2">Belongs to the small GTPase superfamily. Rab family.</text>
</comment>
<evidence type="ECO:0000313" key="12">
    <source>
        <dbReference type="Proteomes" id="UP000032180"/>
    </source>
</evidence>
<dbReference type="PROSITE" id="PS51421">
    <property type="entry name" value="RAS"/>
    <property type="match status" value="1"/>
</dbReference>